<dbReference type="PANTHER" id="PTHR46401">
    <property type="entry name" value="GLYCOSYLTRANSFERASE WBBK-RELATED"/>
    <property type="match status" value="1"/>
</dbReference>
<dbReference type="AlphaFoldDB" id="A0A2J6X9L5"/>
<organism evidence="4 5">
    <name type="scientific">Chloroflexus aggregans</name>
    <dbReference type="NCBI Taxonomy" id="152260"/>
    <lineage>
        <taxon>Bacteria</taxon>
        <taxon>Bacillati</taxon>
        <taxon>Chloroflexota</taxon>
        <taxon>Chloroflexia</taxon>
        <taxon>Chloroflexales</taxon>
        <taxon>Chloroflexineae</taxon>
        <taxon>Chloroflexaceae</taxon>
        <taxon>Chloroflexus</taxon>
    </lineage>
</organism>
<dbReference type="GO" id="GO:0016757">
    <property type="term" value="F:glycosyltransferase activity"/>
    <property type="evidence" value="ECO:0007669"/>
    <property type="project" value="InterPro"/>
</dbReference>
<feature type="domain" description="Glycosyltransferase subfamily 4-like N-terminal" evidence="3">
    <location>
        <begin position="20"/>
        <end position="175"/>
    </location>
</feature>
<dbReference type="Gene3D" id="3.40.50.2000">
    <property type="entry name" value="Glycogen Phosphorylase B"/>
    <property type="match status" value="2"/>
</dbReference>
<proteinExistence type="predicted"/>
<comment type="caution">
    <text evidence="4">The sequence shown here is derived from an EMBL/GenBank/DDBJ whole genome shotgun (WGS) entry which is preliminary data.</text>
</comment>
<dbReference type="FunFam" id="3.40.50.2000:FF:000119">
    <property type="entry name" value="Glycosyl transferase group 1"/>
    <property type="match status" value="1"/>
</dbReference>
<evidence type="ECO:0000313" key="5">
    <source>
        <dbReference type="Proteomes" id="UP000243376"/>
    </source>
</evidence>
<name>A0A2J6X9L5_9CHLR</name>
<evidence type="ECO:0000259" key="3">
    <source>
        <dbReference type="Pfam" id="PF13439"/>
    </source>
</evidence>
<dbReference type="InterPro" id="IPR028098">
    <property type="entry name" value="Glyco_trans_4-like_N"/>
</dbReference>
<dbReference type="PANTHER" id="PTHR46401:SF2">
    <property type="entry name" value="GLYCOSYLTRANSFERASE WBBK-RELATED"/>
    <property type="match status" value="1"/>
</dbReference>
<dbReference type="SUPFAM" id="SSF53756">
    <property type="entry name" value="UDP-Glycosyltransferase/glycogen phosphorylase"/>
    <property type="match status" value="1"/>
</dbReference>
<protein>
    <submittedName>
        <fullName evidence="4">Glycosyltransferase family 1 protein</fullName>
    </submittedName>
</protein>
<dbReference type="Proteomes" id="UP000243376">
    <property type="component" value="Unassembled WGS sequence"/>
</dbReference>
<dbReference type="GO" id="GO:0009103">
    <property type="term" value="P:lipopolysaccharide biosynthetic process"/>
    <property type="evidence" value="ECO:0007669"/>
    <property type="project" value="TreeGrafter"/>
</dbReference>
<dbReference type="Pfam" id="PF13439">
    <property type="entry name" value="Glyco_transf_4"/>
    <property type="match status" value="1"/>
</dbReference>
<dbReference type="EMBL" id="PNIQ01000281">
    <property type="protein sequence ID" value="PMP84115.1"/>
    <property type="molecule type" value="Genomic_DNA"/>
</dbReference>
<gene>
    <name evidence="4" type="ORF">C0184_04245</name>
</gene>
<dbReference type="CDD" id="cd03809">
    <property type="entry name" value="GT4_MtfB-like"/>
    <property type="match status" value="1"/>
</dbReference>
<accession>A0A2J6X9L5</accession>
<dbReference type="Pfam" id="PF00534">
    <property type="entry name" value="Glycos_transf_1"/>
    <property type="match status" value="1"/>
</dbReference>
<reference evidence="4 5" key="1">
    <citation type="submission" date="2018-01" db="EMBL/GenBank/DDBJ databases">
        <title>Metagenomic assembled genomes from two thermal pools in the Uzon Caldera, Kamchatka, Russia.</title>
        <authorList>
            <person name="Wilkins L."/>
            <person name="Ettinger C."/>
        </authorList>
    </citation>
    <scope>NUCLEOTIDE SEQUENCE [LARGE SCALE GENOMIC DNA]</scope>
    <source>
        <strain evidence="4">ZAV-02</strain>
    </source>
</reference>
<sequence>MHVAINAHLLAHTTSFRRAGVSHYIEQVLLHLAQIDHENRYTIYTTRGLDQAALGLPPNFVVKPSRLPTINPRIRIPWEQGIAPFLLRGKVDLYHGCLNVAPLLSPVPTVITIHDLAFIRFPQTFRAYNRIYLDLATRLSARRASRILAVSEHTKREVAGLLGIPPERIVVTPNATRSHFRPFAADIIDQFRARKGLPARCILYVGTLEPRKNLTTLLEAFALVSRRVPSVPLLIGGGKGWMYQPIFARLAQLNLQDRVKFVGYIPEEELPLWYAAATIFVFPSIYEGFGMPPLEAMACGTPVITSNTSSLPEVVGDAGLMVDPAAPAALADAMMQLLTDADLHATLRQRGLERARRFSWAETAAKTLAVYREVSTEMAYIR</sequence>
<evidence type="ECO:0000259" key="2">
    <source>
        <dbReference type="Pfam" id="PF00534"/>
    </source>
</evidence>
<keyword evidence="1 4" id="KW-0808">Transferase</keyword>
<evidence type="ECO:0000313" key="4">
    <source>
        <dbReference type="EMBL" id="PMP84115.1"/>
    </source>
</evidence>
<feature type="domain" description="Glycosyl transferase family 1" evidence="2">
    <location>
        <begin position="199"/>
        <end position="351"/>
    </location>
</feature>
<evidence type="ECO:0000256" key="1">
    <source>
        <dbReference type="ARBA" id="ARBA00022679"/>
    </source>
</evidence>
<dbReference type="InterPro" id="IPR001296">
    <property type="entry name" value="Glyco_trans_1"/>
</dbReference>